<proteinExistence type="predicted"/>
<dbReference type="RefSeq" id="WP_072696594.1">
    <property type="nucleotide sequence ID" value="NZ_FRDI01000003.1"/>
</dbReference>
<dbReference type="EMBL" id="FRDI01000003">
    <property type="protein sequence ID" value="SHN57556.1"/>
    <property type="molecule type" value="Genomic_DNA"/>
</dbReference>
<evidence type="ECO:0008006" key="4">
    <source>
        <dbReference type="Google" id="ProtNLM"/>
    </source>
</evidence>
<feature type="transmembrane region" description="Helical" evidence="1">
    <location>
        <begin position="28"/>
        <end position="48"/>
    </location>
</feature>
<feature type="transmembrane region" description="Helical" evidence="1">
    <location>
        <begin position="107"/>
        <end position="137"/>
    </location>
</feature>
<dbReference type="AlphaFoldDB" id="A0A1M7SGC9"/>
<evidence type="ECO:0000313" key="2">
    <source>
        <dbReference type="EMBL" id="SHN57556.1"/>
    </source>
</evidence>
<keyword evidence="1" id="KW-0472">Membrane</keyword>
<feature type="transmembrane region" description="Helical" evidence="1">
    <location>
        <begin position="60"/>
        <end position="87"/>
    </location>
</feature>
<feature type="transmembrane region" description="Helical" evidence="1">
    <location>
        <begin position="194"/>
        <end position="216"/>
    </location>
</feature>
<dbReference type="Proteomes" id="UP000186469">
    <property type="component" value="Unassembled WGS sequence"/>
</dbReference>
<keyword evidence="3" id="KW-1185">Reference proteome</keyword>
<feature type="transmembrane region" description="Helical" evidence="1">
    <location>
        <begin position="144"/>
        <end position="166"/>
    </location>
</feature>
<gene>
    <name evidence="2" type="ORF">SAMN02745728_00919</name>
</gene>
<protein>
    <recommendedName>
        <fullName evidence="4">Glycerophosphoryl diester phosphodiesterase membrane domain-containing protein</fullName>
    </recommendedName>
</protein>
<dbReference type="STRING" id="1121455.SAMN02745728_00919"/>
<name>A0A1M7SGC9_9BACT</name>
<organism evidence="2 3">
    <name type="scientific">Desulfovibrio litoralis DSM 11393</name>
    <dbReference type="NCBI Taxonomy" id="1121455"/>
    <lineage>
        <taxon>Bacteria</taxon>
        <taxon>Pseudomonadati</taxon>
        <taxon>Thermodesulfobacteriota</taxon>
        <taxon>Desulfovibrionia</taxon>
        <taxon>Desulfovibrionales</taxon>
        <taxon>Desulfovibrionaceae</taxon>
        <taxon>Desulfovibrio</taxon>
    </lineage>
</organism>
<accession>A0A1M7SGC9</accession>
<sequence>MTGVQANNSRNFILSVLSNVKTVLSKKLMFFIVVTLGVAAMSIAMDAIKSMTESRMNIILLILFIIFIIVFFSFVFLSFGAFIYASFLTLLDQKVNIGEAFSHALSYIWSFLGLGLMTGLAFFIIIAIPALVTAVLFNFAMDENLLYLFAIVLAIPMLILYLMWYVTFPVCILDNERIMDTFGRSRQLTEGYRLHIFGILVIFGLIDLLGSAIGLFPVLLTDLGLLYLSTSTIVSIGIIFNFIGEILSYLSFFLTPIVITCVYYELRLRKEPEALNNLIKNNYYVTTDKL</sequence>
<keyword evidence="1" id="KW-0812">Transmembrane</keyword>
<evidence type="ECO:0000256" key="1">
    <source>
        <dbReference type="SAM" id="Phobius"/>
    </source>
</evidence>
<keyword evidence="1" id="KW-1133">Transmembrane helix</keyword>
<feature type="transmembrane region" description="Helical" evidence="1">
    <location>
        <begin position="223"/>
        <end position="243"/>
    </location>
</feature>
<evidence type="ECO:0000313" key="3">
    <source>
        <dbReference type="Proteomes" id="UP000186469"/>
    </source>
</evidence>
<dbReference type="OrthoDB" id="7472950at2"/>
<reference evidence="2 3" key="1">
    <citation type="submission" date="2016-12" db="EMBL/GenBank/DDBJ databases">
        <authorList>
            <person name="Song W.-J."/>
            <person name="Kurnit D.M."/>
        </authorList>
    </citation>
    <scope>NUCLEOTIDE SEQUENCE [LARGE SCALE GENOMIC DNA]</scope>
    <source>
        <strain evidence="2 3">DSM 11393</strain>
    </source>
</reference>